<keyword evidence="3" id="KW-1185">Reference proteome</keyword>
<feature type="domain" description="GST N-terminal" evidence="1">
    <location>
        <begin position="146"/>
        <end position="248"/>
    </location>
</feature>
<dbReference type="SFLD" id="SFLDG01202">
    <property type="entry name" value="SUF2.2"/>
    <property type="match status" value="1"/>
</dbReference>
<dbReference type="SUPFAM" id="SSF52833">
    <property type="entry name" value="Thioredoxin-like"/>
    <property type="match status" value="2"/>
</dbReference>
<evidence type="ECO:0000313" key="2">
    <source>
        <dbReference type="EMBL" id="GAA4652747.1"/>
    </source>
</evidence>
<evidence type="ECO:0000259" key="1">
    <source>
        <dbReference type="PROSITE" id="PS50404"/>
    </source>
</evidence>
<proteinExistence type="predicted"/>
<evidence type="ECO:0000313" key="3">
    <source>
        <dbReference type="Proteomes" id="UP001500604"/>
    </source>
</evidence>
<dbReference type="PANTHER" id="PTHR45288:SF1">
    <property type="entry name" value="THIOREDOXIN FAMILY PROTEIN"/>
    <property type="match status" value="1"/>
</dbReference>
<dbReference type="InterPro" id="IPR040079">
    <property type="entry name" value="Glutathione_S-Trfase"/>
</dbReference>
<dbReference type="InterPro" id="IPR004045">
    <property type="entry name" value="Glutathione_S-Trfase_N"/>
</dbReference>
<dbReference type="Proteomes" id="UP001500604">
    <property type="component" value="Unassembled WGS sequence"/>
</dbReference>
<sequence length="248" mass="27919">MLLDLVSSTLASSARFWQGTAASRTTRQPELTIALYDREGCSNCRLVREALTALNLNVLIMPCPKGGKRFADKLAGHQPPLLIDLNTETTLTGPERIIEYLYAEYLDEKPPLPVRVTPLNHISSTLASTLRLNAGTRCRPSQAPEQPLTLYSFESSPYSRPVRERLCELEIPYHLINLGKQQIADLGPAKCHFSLGAYKPLPNTKRSQFFDEHGNVQVPYLVDPNTDTEMFESREIIAYLNNTYAIRR</sequence>
<comment type="caution">
    <text evidence="2">The sequence shown here is derived from an EMBL/GenBank/DDBJ whole genome shotgun (WGS) entry which is preliminary data.</text>
</comment>
<dbReference type="SFLD" id="SFLDG01181">
    <property type="entry name" value="SUF2"/>
    <property type="match status" value="1"/>
</dbReference>
<accession>A0ABP8VAE8</accession>
<dbReference type="SFLD" id="SFLDS00019">
    <property type="entry name" value="Glutathione_Transferase_(cytos"/>
    <property type="match status" value="1"/>
</dbReference>
<reference evidence="3" key="1">
    <citation type="journal article" date="2019" name="Int. J. Syst. Evol. Microbiol.">
        <title>The Global Catalogue of Microorganisms (GCM) 10K type strain sequencing project: providing services to taxonomists for standard genome sequencing and annotation.</title>
        <authorList>
            <consortium name="The Broad Institute Genomics Platform"/>
            <consortium name="The Broad Institute Genome Sequencing Center for Infectious Disease"/>
            <person name="Wu L."/>
            <person name="Ma J."/>
        </authorList>
    </citation>
    <scope>NUCLEOTIDE SEQUENCE [LARGE SCALE GENOMIC DNA]</scope>
    <source>
        <strain evidence="3">JCM 17805</strain>
    </source>
</reference>
<dbReference type="Gene3D" id="3.40.30.10">
    <property type="entry name" value="Glutaredoxin"/>
    <property type="match status" value="1"/>
</dbReference>
<protein>
    <submittedName>
        <fullName evidence="2">Glutathione S-transferase N-terminal domain-containing protein</fullName>
    </submittedName>
</protein>
<name>A0ABP8VAE8_9GAMM</name>
<dbReference type="PANTHER" id="PTHR45288">
    <property type="entry name" value="THIOREDOXIN FAMILY PROTEIN"/>
    <property type="match status" value="1"/>
</dbReference>
<dbReference type="RefSeq" id="WP_345199376.1">
    <property type="nucleotide sequence ID" value="NZ_BAABFL010000480.1"/>
</dbReference>
<organism evidence="2 3">
    <name type="scientific">Kistimonas scapharcae</name>
    <dbReference type="NCBI Taxonomy" id="1036133"/>
    <lineage>
        <taxon>Bacteria</taxon>
        <taxon>Pseudomonadati</taxon>
        <taxon>Pseudomonadota</taxon>
        <taxon>Gammaproteobacteria</taxon>
        <taxon>Oceanospirillales</taxon>
        <taxon>Endozoicomonadaceae</taxon>
        <taxon>Kistimonas</taxon>
    </lineage>
</organism>
<dbReference type="EMBL" id="BAABFL010000480">
    <property type="protein sequence ID" value="GAA4652747.1"/>
    <property type="molecule type" value="Genomic_DNA"/>
</dbReference>
<dbReference type="PROSITE" id="PS50404">
    <property type="entry name" value="GST_NTER"/>
    <property type="match status" value="1"/>
</dbReference>
<gene>
    <name evidence="2" type="ORF">GCM10023116_50310</name>
</gene>
<dbReference type="InterPro" id="IPR036249">
    <property type="entry name" value="Thioredoxin-like_sf"/>
</dbReference>
<dbReference type="Pfam" id="PF13417">
    <property type="entry name" value="GST_N_3"/>
    <property type="match status" value="2"/>
</dbReference>